<accession>A0A397EJP7</accession>
<feature type="non-terminal residue" evidence="1">
    <location>
        <position position="68"/>
    </location>
</feature>
<organism evidence="1 2">
    <name type="scientific">Aphanomyces astaci</name>
    <name type="common">Crayfish plague agent</name>
    <dbReference type="NCBI Taxonomy" id="112090"/>
    <lineage>
        <taxon>Eukaryota</taxon>
        <taxon>Sar</taxon>
        <taxon>Stramenopiles</taxon>
        <taxon>Oomycota</taxon>
        <taxon>Saprolegniomycetes</taxon>
        <taxon>Saprolegniales</taxon>
        <taxon>Verrucalvaceae</taxon>
        <taxon>Aphanomyces</taxon>
    </lineage>
</organism>
<name>A0A397EJP7_APHAT</name>
<comment type="caution">
    <text evidence="1">The sequence shown here is derived from an EMBL/GenBank/DDBJ whole genome shotgun (WGS) entry which is preliminary data.</text>
</comment>
<dbReference type="AlphaFoldDB" id="A0A397EJP7"/>
<dbReference type="Gene3D" id="1.10.510.10">
    <property type="entry name" value="Transferase(Phosphotransferase) domain 1"/>
    <property type="match status" value="1"/>
</dbReference>
<evidence type="ECO:0000313" key="1">
    <source>
        <dbReference type="EMBL" id="RHY92392.1"/>
    </source>
</evidence>
<evidence type="ECO:0000313" key="2">
    <source>
        <dbReference type="Proteomes" id="UP000266196"/>
    </source>
</evidence>
<gene>
    <name evidence="1" type="ORF">DYB31_009865</name>
</gene>
<evidence type="ECO:0008006" key="3">
    <source>
        <dbReference type="Google" id="ProtNLM"/>
    </source>
</evidence>
<proteinExistence type="predicted"/>
<dbReference type="EMBL" id="QUTE01017613">
    <property type="protein sequence ID" value="RHY92392.1"/>
    <property type="molecule type" value="Genomic_DNA"/>
</dbReference>
<dbReference type="Proteomes" id="UP000266196">
    <property type="component" value="Unassembled WGS sequence"/>
</dbReference>
<protein>
    <recommendedName>
        <fullName evidence="3">Serine-threonine/tyrosine-protein kinase catalytic domain-containing protein</fullName>
    </recommendedName>
</protein>
<reference evidence="1 2" key="1">
    <citation type="submission" date="2018-08" db="EMBL/GenBank/DDBJ databases">
        <title>Aphanomyces genome sequencing and annotation.</title>
        <authorList>
            <person name="Minardi D."/>
            <person name="Oidtmann B."/>
            <person name="Van Der Giezen M."/>
            <person name="Studholme D.J."/>
        </authorList>
    </citation>
    <scope>NUCLEOTIDE SEQUENCE [LARGE SCALE GENOMIC DNA]</scope>
    <source>
        <strain evidence="1 2">197901</strain>
    </source>
</reference>
<sequence length="68" mass="7877">MNPLQVPLLVCQEGLRPSNFKNPAPDNYVALMHECWDGDMDKRPSFAHIYQRLEHLHRLGLLTGLYTD</sequence>